<dbReference type="PROSITE" id="PS50158">
    <property type="entry name" value="ZF_CCHC"/>
    <property type="match status" value="1"/>
</dbReference>
<dbReference type="InterPro" id="IPR036875">
    <property type="entry name" value="Znf_CCHC_sf"/>
</dbReference>
<gene>
    <name evidence="8" type="primary">LOC127565466</name>
</gene>
<dbReference type="RefSeq" id="XP_051860062.1">
    <property type="nucleotide sequence ID" value="XM_052004102.1"/>
</dbReference>
<dbReference type="SMART" id="SM00184">
    <property type="entry name" value="RING"/>
    <property type="match status" value="1"/>
</dbReference>
<dbReference type="PROSITE" id="PS00603">
    <property type="entry name" value="TK_CELLULAR_TYPE"/>
    <property type="match status" value="1"/>
</dbReference>
<dbReference type="GO" id="GO:0004797">
    <property type="term" value="F:thymidine kinase activity"/>
    <property type="evidence" value="ECO:0007669"/>
    <property type="project" value="InterPro"/>
</dbReference>
<dbReference type="InterPro" id="IPR005162">
    <property type="entry name" value="Retrotrans_gag_dom"/>
</dbReference>
<evidence type="ECO:0000259" key="5">
    <source>
        <dbReference type="PROSITE" id="PS50089"/>
    </source>
</evidence>
<protein>
    <submittedName>
        <fullName evidence="8">Uncharacterized protein LOC127565466</fullName>
    </submittedName>
</protein>
<keyword evidence="1 3" id="KW-0479">Metal-binding</keyword>
<keyword evidence="2" id="KW-0862">Zinc</keyword>
<evidence type="ECO:0000259" key="6">
    <source>
        <dbReference type="PROSITE" id="PS50158"/>
    </source>
</evidence>
<dbReference type="SUPFAM" id="SSF57850">
    <property type="entry name" value="RING/U-box"/>
    <property type="match status" value="1"/>
</dbReference>
<dbReference type="Gene3D" id="3.30.40.10">
    <property type="entry name" value="Zinc/RING finger domain, C3HC4 (zinc finger)"/>
    <property type="match status" value="1"/>
</dbReference>
<keyword evidence="7" id="KW-1185">Reference proteome</keyword>
<dbReference type="Pfam" id="PF13639">
    <property type="entry name" value="zf-RING_2"/>
    <property type="match status" value="1"/>
</dbReference>
<dbReference type="InterPro" id="IPR020633">
    <property type="entry name" value="Thymidine_kinase_CS"/>
</dbReference>
<name>A0A9C6T583_DROAB</name>
<dbReference type="Proteomes" id="UP000515160">
    <property type="component" value="Chromosome 3"/>
</dbReference>
<reference evidence="8" key="1">
    <citation type="submission" date="2025-08" db="UniProtKB">
        <authorList>
            <consortium name="RefSeq"/>
        </authorList>
    </citation>
    <scope>IDENTIFICATION</scope>
    <source>
        <strain evidence="8">15112-1751.03</strain>
        <tissue evidence="8">Whole Adult</tissue>
    </source>
</reference>
<sequence>MARPVSEKSNPLYQRMAGETFCCVCSKEVEYPAQLLATGCNHYFHHVCFSTATGNSKVCPICKTALSKSTLSLAEELSAAQSSGIQTRSKSKSRTVAQDLLVAGSSNSIQTGIPEPVQQSCNDNPALVAGPAPVVQPMFSLQQSIAEAVAAALTQQTHVLSKAIEDGFHRMSFNSVAQGGNDQVHSAPRQSSPARQQQHQSFEQLFGISNRDGVDRRNPVPEMVAPQAEFREMHNLRPDRISQTIYNWKVRFSGHSSMTVEDFLYRVEALTNQTLGGDFEMLARYASNLFEGSASEWFWRYHRSVTRVRWIDLSIALRAQFSDGRTDLEIRTAISHRKQKPNETFDNFYEAIVNLADRLEQPMSEQSLLEVLRANLLIEVQHELLYVPINNVVQLRQFVRKRERFLLSTTRSIPATRRFGPRPQINEVSVQAELATGSDREEDESFAVEAVIISCWNCRKPGHHYQDCKAERTVFCYGCGDADTYRPSCRKCISSASKNGWSRAPLTGARKLISKATNTE</sequence>
<keyword evidence="1 3" id="KW-0863">Zinc-finger</keyword>
<evidence type="ECO:0000313" key="7">
    <source>
        <dbReference type="Proteomes" id="UP000515160"/>
    </source>
</evidence>
<dbReference type="GeneID" id="127565466"/>
<feature type="domain" description="CCHC-type" evidence="6">
    <location>
        <begin position="455"/>
        <end position="469"/>
    </location>
</feature>
<evidence type="ECO:0000256" key="1">
    <source>
        <dbReference type="ARBA" id="ARBA00022771"/>
    </source>
</evidence>
<dbReference type="GO" id="GO:0008270">
    <property type="term" value="F:zinc ion binding"/>
    <property type="evidence" value="ECO:0007669"/>
    <property type="project" value="UniProtKB-KW"/>
</dbReference>
<accession>A0A9C6T583</accession>
<feature type="region of interest" description="Disordered" evidence="4">
    <location>
        <begin position="174"/>
        <end position="200"/>
    </location>
</feature>
<evidence type="ECO:0000313" key="8">
    <source>
        <dbReference type="RefSeq" id="XP_051860062.1"/>
    </source>
</evidence>
<dbReference type="PROSITE" id="PS50089">
    <property type="entry name" value="ZF_RING_2"/>
    <property type="match status" value="1"/>
</dbReference>
<dbReference type="OrthoDB" id="7873085at2759"/>
<dbReference type="GO" id="GO:0005524">
    <property type="term" value="F:ATP binding"/>
    <property type="evidence" value="ECO:0007669"/>
    <property type="project" value="InterPro"/>
</dbReference>
<evidence type="ECO:0000256" key="3">
    <source>
        <dbReference type="PROSITE-ProRule" id="PRU00047"/>
    </source>
</evidence>
<dbReference type="AlphaFoldDB" id="A0A9C6T583"/>
<dbReference type="InterPro" id="IPR001841">
    <property type="entry name" value="Znf_RING"/>
</dbReference>
<dbReference type="InterPro" id="IPR001878">
    <property type="entry name" value="Znf_CCHC"/>
</dbReference>
<dbReference type="Gene3D" id="4.10.60.10">
    <property type="entry name" value="Zinc finger, CCHC-type"/>
    <property type="match status" value="1"/>
</dbReference>
<dbReference type="InterPro" id="IPR013083">
    <property type="entry name" value="Znf_RING/FYVE/PHD"/>
</dbReference>
<dbReference type="GO" id="GO:0003676">
    <property type="term" value="F:nucleic acid binding"/>
    <property type="evidence" value="ECO:0007669"/>
    <property type="project" value="InterPro"/>
</dbReference>
<organism evidence="7 8">
    <name type="scientific">Drosophila albomicans</name>
    <name type="common">Fruit fly</name>
    <dbReference type="NCBI Taxonomy" id="7291"/>
    <lineage>
        <taxon>Eukaryota</taxon>
        <taxon>Metazoa</taxon>
        <taxon>Ecdysozoa</taxon>
        <taxon>Arthropoda</taxon>
        <taxon>Hexapoda</taxon>
        <taxon>Insecta</taxon>
        <taxon>Pterygota</taxon>
        <taxon>Neoptera</taxon>
        <taxon>Endopterygota</taxon>
        <taxon>Diptera</taxon>
        <taxon>Brachycera</taxon>
        <taxon>Muscomorpha</taxon>
        <taxon>Ephydroidea</taxon>
        <taxon>Drosophilidae</taxon>
        <taxon>Drosophila</taxon>
    </lineage>
</organism>
<dbReference type="Pfam" id="PF03732">
    <property type="entry name" value="Retrotrans_gag"/>
    <property type="match status" value="1"/>
</dbReference>
<dbReference type="SUPFAM" id="SSF57756">
    <property type="entry name" value="Retrovirus zinc finger-like domains"/>
    <property type="match status" value="1"/>
</dbReference>
<feature type="domain" description="RING-type" evidence="5">
    <location>
        <begin position="22"/>
        <end position="63"/>
    </location>
</feature>
<evidence type="ECO:0000256" key="2">
    <source>
        <dbReference type="ARBA" id="ARBA00022833"/>
    </source>
</evidence>
<evidence type="ECO:0000256" key="4">
    <source>
        <dbReference type="SAM" id="MobiDB-lite"/>
    </source>
</evidence>
<proteinExistence type="predicted"/>